<evidence type="ECO:0000256" key="3">
    <source>
        <dbReference type="SAM" id="Phobius"/>
    </source>
</evidence>
<feature type="signal peptide" evidence="4">
    <location>
        <begin position="1"/>
        <end position="20"/>
    </location>
</feature>
<dbReference type="HOGENOM" id="CLU_065618_1_0_1"/>
<evidence type="ECO:0000259" key="5">
    <source>
        <dbReference type="Pfam" id="PF10342"/>
    </source>
</evidence>
<feature type="compositionally biased region" description="Low complexity" evidence="2">
    <location>
        <begin position="132"/>
        <end position="209"/>
    </location>
</feature>
<evidence type="ECO:0000256" key="2">
    <source>
        <dbReference type="SAM" id="MobiDB-lite"/>
    </source>
</evidence>
<sequence length="232" mass="22800">MRFFTVALGTVVAFAALISAQTTTGTGPPPPAVTDSTENQINVPPGGTIASGSGITIRWTPSTPGPVTLILRRGDGNNLATVTNIASEIPNSGSYDWTPSESLPVGDDYSIQIISGSASNYSPKFGIGPPVSTSSSSTSTTTSTGSSSTSSSSSSSSSTITSSSSSSSATTSATSSGANTTISSTSRTSSRSIPTSTSSGATGGATSTNGAAQVVSPLALVFFIAAGIAYLN</sequence>
<dbReference type="InterPro" id="IPR052982">
    <property type="entry name" value="SRP1/TIP1-like"/>
</dbReference>
<dbReference type="KEGG" id="tml:GSTUM_00010545001"/>
<dbReference type="eggNOG" id="ENOG502SB54">
    <property type="taxonomic scope" value="Eukaryota"/>
</dbReference>
<evidence type="ECO:0000256" key="4">
    <source>
        <dbReference type="SAM" id="SignalP"/>
    </source>
</evidence>
<accession>D5GM66</accession>
<dbReference type="AlphaFoldDB" id="D5GM66"/>
<dbReference type="PANTHER" id="PTHR40633">
    <property type="entry name" value="MATRIX PROTEIN, PUTATIVE (AFU_ORTHOLOGUE AFUA_8G05410)-RELATED"/>
    <property type="match status" value="1"/>
</dbReference>
<protein>
    <submittedName>
        <fullName evidence="6">(Perigord truffle) hypothetical protein</fullName>
    </submittedName>
</protein>
<organism evidence="6 7">
    <name type="scientific">Tuber melanosporum (strain Mel28)</name>
    <name type="common">Perigord black truffle</name>
    <dbReference type="NCBI Taxonomy" id="656061"/>
    <lineage>
        <taxon>Eukaryota</taxon>
        <taxon>Fungi</taxon>
        <taxon>Dikarya</taxon>
        <taxon>Ascomycota</taxon>
        <taxon>Pezizomycotina</taxon>
        <taxon>Pezizomycetes</taxon>
        <taxon>Pezizales</taxon>
        <taxon>Tuberaceae</taxon>
        <taxon>Tuber</taxon>
    </lineage>
</organism>
<dbReference type="InterPro" id="IPR018466">
    <property type="entry name" value="Kre9/Knh1-like_N"/>
</dbReference>
<feature type="region of interest" description="Disordered" evidence="2">
    <location>
        <begin position="130"/>
        <end position="209"/>
    </location>
</feature>
<evidence type="ECO:0000313" key="6">
    <source>
        <dbReference type="EMBL" id="CAZ85609.1"/>
    </source>
</evidence>
<keyword evidence="7" id="KW-1185">Reference proteome</keyword>
<dbReference type="GeneID" id="9187393"/>
<name>D5GM66_TUBMM</name>
<proteinExistence type="predicted"/>
<dbReference type="InParanoid" id="D5GM66"/>
<keyword evidence="1 4" id="KW-0732">Signal</keyword>
<dbReference type="EMBL" id="FN430352">
    <property type="protein sequence ID" value="CAZ85609.1"/>
    <property type="molecule type" value="Genomic_DNA"/>
</dbReference>
<feature type="chain" id="PRO_5003072144" evidence="4">
    <location>
        <begin position="21"/>
        <end position="232"/>
    </location>
</feature>
<keyword evidence="3" id="KW-0812">Transmembrane</keyword>
<dbReference type="Proteomes" id="UP000006911">
    <property type="component" value="Unassembled WGS sequence"/>
</dbReference>
<evidence type="ECO:0000256" key="1">
    <source>
        <dbReference type="ARBA" id="ARBA00022729"/>
    </source>
</evidence>
<dbReference type="PANTHER" id="PTHR40633:SF1">
    <property type="entry name" value="GPI ANCHORED SERINE-THREONINE RICH PROTEIN (AFU_ORTHOLOGUE AFUA_1G03630)"/>
    <property type="match status" value="1"/>
</dbReference>
<dbReference type="Pfam" id="PF10342">
    <property type="entry name" value="Kre9_KNH"/>
    <property type="match status" value="1"/>
</dbReference>
<dbReference type="STRING" id="656061.D5GM66"/>
<keyword evidence="3" id="KW-0472">Membrane</keyword>
<gene>
    <name evidence="6" type="ORF">GSTUM_00010545001</name>
</gene>
<feature type="transmembrane region" description="Helical" evidence="3">
    <location>
        <begin position="214"/>
        <end position="231"/>
    </location>
</feature>
<keyword evidence="3" id="KW-1133">Transmembrane helix</keyword>
<feature type="domain" description="Yeast cell wall synthesis Kre9/Knh1-like N-terminal" evidence="5">
    <location>
        <begin position="48"/>
        <end position="127"/>
    </location>
</feature>
<dbReference type="OMA" id="PAIITWI"/>
<evidence type="ECO:0000313" key="7">
    <source>
        <dbReference type="Proteomes" id="UP000006911"/>
    </source>
</evidence>
<dbReference type="RefSeq" id="XP_002841418.1">
    <property type="nucleotide sequence ID" value="XM_002841372.1"/>
</dbReference>
<reference evidence="6 7" key="1">
    <citation type="journal article" date="2010" name="Nature">
        <title>Perigord black truffle genome uncovers evolutionary origins and mechanisms of symbiosis.</title>
        <authorList>
            <person name="Martin F."/>
            <person name="Kohler A."/>
            <person name="Murat C."/>
            <person name="Balestrini R."/>
            <person name="Coutinho P.M."/>
            <person name="Jaillon O."/>
            <person name="Montanini B."/>
            <person name="Morin E."/>
            <person name="Noel B."/>
            <person name="Percudani R."/>
            <person name="Porcel B."/>
            <person name="Rubini A."/>
            <person name="Amicucci A."/>
            <person name="Amselem J."/>
            <person name="Anthouard V."/>
            <person name="Arcioni S."/>
            <person name="Artiguenave F."/>
            <person name="Aury J.M."/>
            <person name="Ballario P."/>
            <person name="Bolchi A."/>
            <person name="Brenna A."/>
            <person name="Brun A."/>
            <person name="Buee M."/>
            <person name="Cantarel B."/>
            <person name="Chevalier G."/>
            <person name="Couloux A."/>
            <person name="Da Silva C."/>
            <person name="Denoeud F."/>
            <person name="Duplessis S."/>
            <person name="Ghignone S."/>
            <person name="Hilselberger B."/>
            <person name="Iotti M."/>
            <person name="Marcais B."/>
            <person name="Mello A."/>
            <person name="Miranda M."/>
            <person name="Pacioni G."/>
            <person name="Quesneville H."/>
            <person name="Riccioni C."/>
            <person name="Ruotolo R."/>
            <person name="Splivallo R."/>
            <person name="Stocchi V."/>
            <person name="Tisserant E."/>
            <person name="Viscomi A.R."/>
            <person name="Zambonelli A."/>
            <person name="Zampieri E."/>
            <person name="Henrissat B."/>
            <person name="Lebrun M.H."/>
            <person name="Paolocci F."/>
            <person name="Bonfante P."/>
            <person name="Ottonello S."/>
            <person name="Wincker P."/>
        </authorList>
    </citation>
    <scope>NUCLEOTIDE SEQUENCE [LARGE SCALE GENOMIC DNA]</scope>
    <source>
        <strain evidence="6 7">Mel28</strain>
    </source>
</reference>